<protein>
    <recommendedName>
        <fullName evidence="4">Apple domain-containing protein</fullName>
    </recommendedName>
</protein>
<proteinExistence type="predicted"/>
<feature type="signal peptide" evidence="1">
    <location>
        <begin position="1"/>
        <end position="20"/>
    </location>
</feature>
<comment type="caution">
    <text evidence="2">The sequence shown here is derived from an EMBL/GenBank/DDBJ whole genome shotgun (WGS) entry which is preliminary data.</text>
</comment>
<keyword evidence="3" id="KW-1185">Reference proteome</keyword>
<dbReference type="EMBL" id="BMAT01012354">
    <property type="protein sequence ID" value="GFR90451.1"/>
    <property type="molecule type" value="Genomic_DNA"/>
</dbReference>
<accession>A0AAV4GZE4</accession>
<dbReference type="AlphaFoldDB" id="A0AAV4GZE4"/>
<keyword evidence="1" id="KW-0732">Signal</keyword>
<evidence type="ECO:0000313" key="2">
    <source>
        <dbReference type="EMBL" id="GFR90451.1"/>
    </source>
</evidence>
<evidence type="ECO:0008006" key="4">
    <source>
        <dbReference type="Google" id="ProtNLM"/>
    </source>
</evidence>
<evidence type="ECO:0000256" key="1">
    <source>
        <dbReference type="SAM" id="SignalP"/>
    </source>
</evidence>
<evidence type="ECO:0000313" key="3">
    <source>
        <dbReference type="Proteomes" id="UP000762676"/>
    </source>
</evidence>
<feature type="chain" id="PRO_5043910014" description="Apple domain-containing protein" evidence="1">
    <location>
        <begin position="21"/>
        <end position="135"/>
    </location>
</feature>
<gene>
    <name evidence="2" type="ORF">ElyMa_006149800</name>
</gene>
<name>A0AAV4GZE4_9GAST</name>
<organism evidence="2 3">
    <name type="scientific">Elysia marginata</name>
    <dbReference type="NCBI Taxonomy" id="1093978"/>
    <lineage>
        <taxon>Eukaryota</taxon>
        <taxon>Metazoa</taxon>
        <taxon>Spiralia</taxon>
        <taxon>Lophotrochozoa</taxon>
        <taxon>Mollusca</taxon>
        <taxon>Gastropoda</taxon>
        <taxon>Heterobranchia</taxon>
        <taxon>Euthyneura</taxon>
        <taxon>Panpulmonata</taxon>
        <taxon>Sacoglossa</taxon>
        <taxon>Placobranchoidea</taxon>
        <taxon>Plakobranchidae</taxon>
        <taxon>Elysia</taxon>
    </lineage>
</organism>
<reference evidence="2 3" key="1">
    <citation type="journal article" date="2021" name="Elife">
        <title>Chloroplast acquisition without the gene transfer in kleptoplastic sea slugs, Plakobranchus ocellatus.</title>
        <authorList>
            <person name="Maeda T."/>
            <person name="Takahashi S."/>
            <person name="Yoshida T."/>
            <person name="Shimamura S."/>
            <person name="Takaki Y."/>
            <person name="Nagai Y."/>
            <person name="Toyoda A."/>
            <person name="Suzuki Y."/>
            <person name="Arimoto A."/>
            <person name="Ishii H."/>
            <person name="Satoh N."/>
            <person name="Nishiyama T."/>
            <person name="Hasebe M."/>
            <person name="Maruyama T."/>
            <person name="Minagawa J."/>
            <person name="Obokata J."/>
            <person name="Shigenobu S."/>
        </authorList>
    </citation>
    <scope>NUCLEOTIDE SEQUENCE [LARGE SCALE GENOMIC DNA]</scope>
</reference>
<sequence>MMMMMMVVVLVVVVVVVTTSFLTSLELCGLMSSMTGYVVLCTYSDTVRDVQGETWHSHKPRILKDGQYLRTTKASSYLNCVSLCGLDNWCRAAEFNIYLSNCTTYDSTMFSGYLPSADSKTFVRLNYEVPETIGE</sequence>
<dbReference type="Proteomes" id="UP000762676">
    <property type="component" value="Unassembled WGS sequence"/>
</dbReference>